<evidence type="ECO:0000313" key="5">
    <source>
        <dbReference type="Proteomes" id="UP000639051"/>
    </source>
</evidence>
<dbReference type="RefSeq" id="WP_189695120.1">
    <property type="nucleotide sequence ID" value="NZ_BNCM01000017.1"/>
</dbReference>
<dbReference type="InterPro" id="IPR009057">
    <property type="entry name" value="Homeodomain-like_sf"/>
</dbReference>
<dbReference type="Pfam" id="PF00440">
    <property type="entry name" value="TetR_N"/>
    <property type="match status" value="1"/>
</dbReference>
<gene>
    <name evidence="4" type="ORF">JJE72_00745</name>
</gene>
<keyword evidence="1 2" id="KW-0238">DNA-binding</keyword>
<evidence type="ECO:0000256" key="2">
    <source>
        <dbReference type="PROSITE-ProRule" id="PRU00335"/>
    </source>
</evidence>
<reference evidence="4 5" key="1">
    <citation type="submission" date="2021-01" db="EMBL/GenBank/DDBJ databases">
        <title>Genome public.</title>
        <authorList>
            <person name="Liu C."/>
            <person name="Sun Q."/>
        </authorList>
    </citation>
    <scope>NUCLEOTIDE SEQUENCE [LARGE SCALE GENOMIC DNA]</scope>
    <source>
        <strain evidence="4 5">JC656</strain>
    </source>
</reference>
<dbReference type="Proteomes" id="UP000639051">
    <property type="component" value="Unassembled WGS sequence"/>
</dbReference>
<evidence type="ECO:0000256" key="1">
    <source>
        <dbReference type="ARBA" id="ARBA00023125"/>
    </source>
</evidence>
<dbReference type="EMBL" id="JAERRC010000002">
    <property type="protein sequence ID" value="MBL0704031.1"/>
    <property type="molecule type" value="Genomic_DNA"/>
</dbReference>
<organism evidence="4 5">
    <name type="scientific">Sinomonas cellulolyticus</name>
    <dbReference type="NCBI Taxonomy" id="2801916"/>
    <lineage>
        <taxon>Bacteria</taxon>
        <taxon>Bacillati</taxon>
        <taxon>Actinomycetota</taxon>
        <taxon>Actinomycetes</taxon>
        <taxon>Micrococcales</taxon>
        <taxon>Micrococcaceae</taxon>
        <taxon>Sinomonas</taxon>
    </lineage>
</organism>
<proteinExistence type="predicted"/>
<dbReference type="PANTHER" id="PTHR30055:SF226">
    <property type="entry name" value="HTH-TYPE TRANSCRIPTIONAL REGULATOR PKSA"/>
    <property type="match status" value="1"/>
</dbReference>
<sequence>MKSGAGTRPYVMTKRAAASEETRLRILDAMGELFLERPLSQITLGDVAERAGVTVQTVLRRFGDKDGLNAAAAAHGFQTVASARDSAPVGDLVGILENLAEHYEASSRLALKMLAEEHDSPVMEEITGRGRAYHRQWCERVFAPSLEGLAGAERARRLAQLVAVCDVYTWKLLRLDSGLSRPQYILALTELLEPLLDRGATP</sequence>
<evidence type="ECO:0000259" key="3">
    <source>
        <dbReference type="PROSITE" id="PS50977"/>
    </source>
</evidence>
<dbReference type="PROSITE" id="PS50977">
    <property type="entry name" value="HTH_TETR_2"/>
    <property type="match status" value="1"/>
</dbReference>
<comment type="caution">
    <text evidence="4">The sequence shown here is derived from an EMBL/GenBank/DDBJ whole genome shotgun (WGS) entry which is preliminary data.</text>
</comment>
<dbReference type="PANTHER" id="PTHR30055">
    <property type="entry name" value="HTH-TYPE TRANSCRIPTIONAL REGULATOR RUTR"/>
    <property type="match status" value="1"/>
</dbReference>
<accession>A0ABS1JXE1</accession>
<dbReference type="InterPro" id="IPR050109">
    <property type="entry name" value="HTH-type_TetR-like_transc_reg"/>
</dbReference>
<dbReference type="InterPro" id="IPR001647">
    <property type="entry name" value="HTH_TetR"/>
</dbReference>
<dbReference type="SUPFAM" id="SSF46689">
    <property type="entry name" value="Homeodomain-like"/>
    <property type="match status" value="1"/>
</dbReference>
<feature type="domain" description="HTH tetR-type" evidence="3">
    <location>
        <begin position="20"/>
        <end position="80"/>
    </location>
</feature>
<protein>
    <submittedName>
        <fullName evidence="4">TetR/AcrR family transcriptional regulator</fullName>
    </submittedName>
</protein>
<name>A0ABS1JXE1_9MICC</name>
<keyword evidence="5" id="KW-1185">Reference proteome</keyword>
<evidence type="ECO:0000313" key="4">
    <source>
        <dbReference type="EMBL" id="MBL0704031.1"/>
    </source>
</evidence>
<feature type="DNA-binding region" description="H-T-H motif" evidence="2">
    <location>
        <begin position="43"/>
        <end position="62"/>
    </location>
</feature>
<dbReference type="Gene3D" id="1.10.357.10">
    <property type="entry name" value="Tetracycline Repressor, domain 2"/>
    <property type="match status" value="1"/>
</dbReference>